<evidence type="ECO:0000256" key="5">
    <source>
        <dbReference type="ARBA" id="ARBA00022989"/>
    </source>
</evidence>
<organism evidence="10 11">
    <name type="scientific">Asbolus verrucosus</name>
    <name type="common">Desert ironclad beetle</name>
    <dbReference type="NCBI Taxonomy" id="1661398"/>
    <lineage>
        <taxon>Eukaryota</taxon>
        <taxon>Metazoa</taxon>
        <taxon>Ecdysozoa</taxon>
        <taxon>Arthropoda</taxon>
        <taxon>Hexapoda</taxon>
        <taxon>Insecta</taxon>
        <taxon>Pterygota</taxon>
        <taxon>Neoptera</taxon>
        <taxon>Endopterygota</taxon>
        <taxon>Coleoptera</taxon>
        <taxon>Polyphaga</taxon>
        <taxon>Cucujiformia</taxon>
        <taxon>Tenebrionidae</taxon>
        <taxon>Pimeliinae</taxon>
        <taxon>Asbolus</taxon>
    </lineage>
</organism>
<dbReference type="AlphaFoldDB" id="A0A482VGA8"/>
<accession>A0A482VGA8</accession>
<dbReference type="InterPro" id="IPR043926">
    <property type="entry name" value="ABCG_dom"/>
</dbReference>
<comment type="similarity">
    <text evidence="2">Belongs to the ABC transporter superfamily. ABCG family. Eye pigment precursor importer (TC 3.A.1.204) subfamily.</text>
</comment>
<dbReference type="InterPro" id="IPR050352">
    <property type="entry name" value="ABCG_transporters"/>
</dbReference>
<dbReference type="OrthoDB" id="66620at2759"/>
<dbReference type="EMBL" id="QDEB01104125">
    <property type="protein sequence ID" value="RZC18423.1"/>
    <property type="molecule type" value="Genomic_DNA"/>
</dbReference>
<dbReference type="PANTHER" id="PTHR48041">
    <property type="entry name" value="ABC TRANSPORTER G FAMILY MEMBER 28"/>
    <property type="match status" value="1"/>
</dbReference>
<keyword evidence="3" id="KW-0813">Transport</keyword>
<reference evidence="10 11" key="1">
    <citation type="submission" date="2017-03" db="EMBL/GenBank/DDBJ databases">
        <title>Genome of the blue death feigning beetle - Asbolus verrucosus.</title>
        <authorList>
            <person name="Rider S.D."/>
        </authorList>
    </citation>
    <scope>NUCLEOTIDE SEQUENCE [LARGE SCALE GENOMIC DNA]</scope>
    <source>
        <strain evidence="10">Butters</strain>
        <tissue evidence="10">Head and leg muscle</tissue>
    </source>
</reference>
<dbReference type="GO" id="GO:0016887">
    <property type="term" value="F:ATP hydrolysis activity"/>
    <property type="evidence" value="ECO:0007669"/>
    <property type="project" value="InterPro"/>
</dbReference>
<dbReference type="GO" id="GO:0005886">
    <property type="term" value="C:plasma membrane"/>
    <property type="evidence" value="ECO:0007669"/>
    <property type="project" value="TreeGrafter"/>
</dbReference>
<feature type="domain" description="ABC transporter" evidence="8">
    <location>
        <begin position="2"/>
        <end position="102"/>
    </location>
</feature>
<feature type="transmembrane region" description="Helical" evidence="7">
    <location>
        <begin position="292"/>
        <end position="314"/>
    </location>
</feature>
<dbReference type="Gene3D" id="3.40.50.300">
    <property type="entry name" value="P-loop containing nucleotide triphosphate hydrolases"/>
    <property type="match status" value="1"/>
</dbReference>
<keyword evidence="5 7" id="KW-1133">Transmembrane helix</keyword>
<keyword evidence="6 7" id="KW-0472">Membrane</keyword>
<evidence type="ECO:0000256" key="2">
    <source>
        <dbReference type="ARBA" id="ARBA00005814"/>
    </source>
</evidence>
<evidence type="ECO:0000313" key="10">
    <source>
        <dbReference type="EMBL" id="RZC18423.1"/>
    </source>
</evidence>
<protein>
    <submittedName>
        <fullName evidence="10">ABC tran and/or AAA 21 domain containing protein</fullName>
    </submittedName>
</protein>
<dbReference type="InterPro" id="IPR003439">
    <property type="entry name" value="ABC_transporter-like_ATP-bd"/>
</dbReference>
<evidence type="ECO:0000256" key="4">
    <source>
        <dbReference type="ARBA" id="ARBA00022692"/>
    </source>
</evidence>
<name>A0A482VGA8_ASBVE</name>
<dbReference type="GO" id="GO:0005524">
    <property type="term" value="F:ATP binding"/>
    <property type="evidence" value="ECO:0007669"/>
    <property type="project" value="InterPro"/>
</dbReference>
<evidence type="ECO:0000259" key="8">
    <source>
        <dbReference type="Pfam" id="PF00005"/>
    </source>
</evidence>
<feature type="domain" description="ABC transporter family G" evidence="9">
    <location>
        <begin position="131"/>
        <end position="188"/>
    </location>
</feature>
<dbReference type="PANTHER" id="PTHR48041:SF133">
    <property type="entry name" value="GH24286P"/>
    <property type="match status" value="1"/>
</dbReference>
<dbReference type="SUPFAM" id="SSF52540">
    <property type="entry name" value="P-loop containing nucleoside triphosphate hydrolases"/>
    <property type="match status" value="1"/>
</dbReference>
<evidence type="ECO:0000256" key="3">
    <source>
        <dbReference type="ARBA" id="ARBA00022448"/>
    </source>
</evidence>
<keyword evidence="11" id="KW-1185">Reference proteome</keyword>
<dbReference type="STRING" id="1661398.A0A482VGA8"/>
<evidence type="ECO:0000256" key="1">
    <source>
        <dbReference type="ARBA" id="ARBA00004141"/>
    </source>
</evidence>
<dbReference type="GO" id="GO:0140359">
    <property type="term" value="F:ABC-type transporter activity"/>
    <property type="evidence" value="ECO:0007669"/>
    <property type="project" value="InterPro"/>
</dbReference>
<evidence type="ECO:0000256" key="7">
    <source>
        <dbReference type="SAM" id="Phobius"/>
    </source>
</evidence>
<evidence type="ECO:0000259" key="9">
    <source>
        <dbReference type="Pfam" id="PF19055"/>
    </source>
</evidence>
<dbReference type="Proteomes" id="UP000292052">
    <property type="component" value="Unassembled WGS sequence"/>
</dbReference>
<comment type="caution">
    <text evidence="10">The sequence shown here is derived from an EMBL/GenBank/DDBJ whole genome shotgun (WGS) entry which is preliminary data.</text>
</comment>
<feature type="non-terminal residue" evidence="10">
    <location>
        <position position="322"/>
    </location>
</feature>
<proteinExistence type="inferred from homology"/>
<comment type="subcellular location">
    <subcellularLocation>
        <location evidence="1">Membrane</location>
        <topology evidence="1">Multi-pass membrane protein</topology>
    </subcellularLocation>
</comment>
<sequence length="322" mass="36854">MQNDNLQPLLTVHEAMTVAANLKLSSKNTHKEKQSRVNMQPCQCPLSKSVQFQIKEILECINLWQNRKVKTCALSGGQKKRLSIALELLKNPQVMFFDEPTSGLDSLTSKQCVMLLKQIASTGRTIICTIHQPSAMIFEMFDHLYAVANGYCIYQGSVKGLLPYLEQCNLKCPPYHNPADYLLEVASGDYGDYTDDLVQKSENGLNQEWRKKQRNSLQFQSLEHIGFFVQLNDSHPYMRWLFHISFLKYGLEGLVLSVLGYDRGKLPCNADYCHFVYPEKFLDQMDMEYAEYSTAVIFMLSLIAVIRIAAYFALSVQIKKRS</sequence>
<keyword evidence="4 7" id="KW-0812">Transmembrane</keyword>
<evidence type="ECO:0000256" key="6">
    <source>
        <dbReference type="ARBA" id="ARBA00023136"/>
    </source>
</evidence>
<dbReference type="Pfam" id="PF00005">
    <property type="entry name" value="ABC_tran"/>
    <property type="match status" value="1"/>
</dbReference>
<dbReference type="InterPro" id="IPR027417">
    <property type="entry name" value="P-loop_NTPase"/>
</dbReference>
<dbReference type="Pfam" id="PF19055">
    <property type="entry name" value="ABC2_membrane_7"/>
    <property type="match status" value="1"/>
</dbReference>
<evidence type="ECO:0000313" key="11">
    <source>
        <dbReference type="Proteomes" id="UP000292052"/>
    </source>
</evidence>
<gene>
    <name evidence="10" type="ORF">BDFB_009205</name>
</gene>